<dbReference type="InterPro" id="IPR050807">
    <property type="entry name" value="TransReg_Diox_bact_type"/>
</dbReference>
<dbReference type="PANTHER" id="PTHR46797:SF1">
    <property type="entry name" value="METHYLPHOSPHONATE SYNTHASE"/>
    <property type="match status" value="1"/>
</dbReference>
<dbReference type="PANTHER" id="PTHR46797">
    <property type="entry name" value="HTH-TYPE TRANSCRIPTIONAL REGULATOR"/>
    <property type="match status" value="1"/>
</dbReference>
<reference evidence="3 4" key="1">
    <citation type="submission" date="2024-02" db="EMBL/GenBank/DDBJ databases">
        <authorList>
            <person name="Saticioglu I.B."/>
        </authorList>
    </citation>
    <scope>NUCLEOTIDE SEQUENCE [LARGE SCALE GENOMIC DNA]</scope>
    <source>
        <strain evidence="3 4">Mu-80</strain>
    </source>
</reference>
<feature type="domain" description="HTH cro/C1-type" evidence="2">
    <location>
        <begin position="16"/>
        <end position="70"/>
    </location>
</feature>
<dbReference type="EMBL" id="JBBDGM010000013">
    <property type="protein sequence ID" value="MEJ1089398.1"/>
    <property type="molecule type" value="Genomic_DNA"/>
</dbReference>
<dbReference type="InterPro" id="IPR001387">
    <property type="entry name" value="Cro/C1-type_HTH"/>
</dbReference>
<organism evidence="3 4">
    <name type="scientific">Microbacterium bandirmense</name>
    <dbReference type="NCBI Taxonomy" id="3122050"/>
    <lineage>
        <taxon>Bacteria</taxon>
        <taxon>Bacillati</taxon>
        <taxon>Actinomycetota</taxon>
        <taxon>Actinomycetes</taxon>
        <taxon>Micrococcales</taxon>
        <taxon>Microbacteriaceae</taxon>
        <taxon>Microbacterium</taxon>
    </lineage>
</organism>
<evidence type="ECO:0000313" key="3">
    <source>
        <dbReference type="EMBL" id="MEJ1089398.1"/>
    </source>
</evidence>
<dbReference type="Pfam" id="PF12844">
    <property type="entry name" value="HTH_19"/>
    <property type="match status" value="1"/>
</dbReference>
<proteinExistence type="predicted"/>
<protein>
    <submittedName>
        <fullName evidence="3">Helix-turn-helix transcriptional regulator</fullName>
    </submittedName>
</protein>
<gene>
    <name evidence="3" type="ORF">WDU99_13845</name>
</gene>
<dbReference type="InterPro" id="IPR010982">
    <property type="entry name" value="Lambda_DNA-bd_dom_sf"/>
</dbReference>
<dbReference type="CDD" id="cd00093">
    <property type="entry name" value="HTH_XRE"/>
    <property type="match status" value="1"/>
</dbReference>
<dbReference type="Gene3D" id="1.10.260.40">
    <property type="entry name" value="lambda repressor-like DNA-binding domains"/>
    <property type="match status" value="1"/>
</dbReference>
<evidence type="ECO:0000256" key="1">
    <source>
        <dbReference type="ARBA" id="ARBA00023125"/>
    </source>
</evidence>
<keyword evidence="4" id="KW-1185">Reference proteome</keyword>
<dbReference type="SUPFAM" id="SSF47413">
    <property type="entry name" value="lambda repressor-like DNA-binding domains"/>
    <property type="match status" value="1"/>
</dbReference>
<evidence type="ECO:0000313" key="4">
    <source>
        <dbReference type="Proteomes" id="UP001371224"/>
    </source>
</evidence>
<dbReference type="PROSITE" id="PS50943">
    <property type="entry name" value="HTH_CROC1"/>
    <property type="match status" value="1"/>
</dbReference>
<dbReference type="Proteomes" id="UP001371224">
    <property type="component" value="Unassembled WGS sequence"/>
</dbReference>
<dbReference type="RefSeq" id="WP_337333043.1">
    <property type="nucleotide sequence ID" value="NZ_JBBDGM010000013.1"/>
</dbReference>
<evidence type="ECO:0000259" key="2">
    <source>
        <dbReference type="PROSITE" id="PS50943"/>
    </source>
</evidence>
<comment type="caution">
    <text evidence="3">The sequence shown here is derived from an EMBL/GenBank/DDBJ whole genome shotgun (WGS) entry which is preliminary data.</text>
</comment>
<name>A0ABU8LDJ2_9MICO</name>
<dbReference type="SMART" id="SM00530">
    <property type="entry name" value="HTH_XRE"/>
    <property type="match status" value="1"/>
</dbReference>
<sequence length="83" mass="8836">MARTASAAAAYIGARISAARKARSMTADQLAVASRIDSSNIRGYEAGRSLMNVHSLVRIAEALEVDAGELLQGVIAEMFVQER</sequence>
<accession>A0ABU8LDJ2</accession>
<keyword evidence="1" id="KW-0238">DNA-binding</keyword>